<evidence type="ECO:0000313" key="2">
    <source>
        <dbReference type="Proteomes" id="UP000243459"/>
    </source>
</evidence>
<proteinExistence type="predicted"/>
<protein>
    <submittedName>
        <fullName evidence="1">Uncharacterized protein</fullName>
    </submittedName>
</protein>
<dbReference type="Proteomes" id="UP000243459">
    <property type="component" value="Chromosome 7"/>
</dbReference>
<reference evidence="2" key="1">
    <citation type="journal article" date="2017" name="Nat. Commun.">
        <title>The asparagus genome sheds light on the origin and evolution of a young Y chromosome.</title>
        <authorList>
            <person name="Harkess A."/>
            <person name="Zhou J."/>
            <person name="Xu C."/>
            <person name="Bowers J.E."/>
            <person name="Van der Hulst R."/>
            <person name="Ayyampalayam S."/>
            <person name="Mercati F."/>
            <person name="Riccardi P."/>
            <person name="McKain M.R."/>
            <person name="Kakrana A."/>
            <person name="Tang H."/>
            <person name="Ray J."/>
            <person name="Groenendijk J."/>
            <person name="Arikit S."/>
            <person name="Mathioni S.M."/>
            <person name="Nakano M."/>
            <person name="Shan H."/>
            <person name="Telgmann-Rauber A."/>
            <person name="Kanno A."/>
            <person name="Yue Z."/>
            <person name="Chen H."/>
            <person name="Li W."/>
            <person name="Chen Y."/>
            <person name="Xu X."/>
            <person name="Zhang Y."/>
            <person name="Luo S."/>
            <person name="Chen H."/>
            <person name="Gao J."/>
            <person name="Mao Z."/>
            <person name="Pires J.C."/>
            <person name="Luo M."/>
            <person name="Kudrna D."/>
            <person name="Wing R.A."/>
            <person name="Meyers B.C."/>
            <person name="Yi K."/>
            <person name="Kong H."/>
            <person name="Lavrijsen P."/>
            <person name="Sunseri F."/>
            <person name="Falavigna A."/>
            <person name="Ye Y."/>
            <person name="Leebens-Mack J.H."/>
            <person name="Chen G."/>
        </authorList>
    </citation>
    <scope>NUCLEOTIDE SEQUENCE [LARGE SCALE GENOMIC DNA]</scope>
    <source>
        <strain evidence="2">cv. DH0086</strain>
    </source>
</reference>
<organism evidence="1 2">
    <name type="scientific">Asparagus officinalis</name>
    <name type="common">Garden asparagus</name>
    <dbReference type="NCBI Taxonomy" id="4686"/>
    <lineage>
        <taxon>Eukaryota</taxon>
        <taxon>Viridiplantae</taxon>
        <taxon>Streptophyta</taxon>
        <taxon>Embryophyta</taxon>
        <taxon>Tracheophyta</taxon>
        <taxon>Spermatophyta</taxon>
        <taxon>Magnoliopsida</taxon>
        <taxon>Liliopsida</taxon>
        <taxon>Asparagales</taxon>
        <taxon>Asparagaceae</taxon>
        <taxon>Asparagoideae</taxon>
        <taxon>Asparagus</taxon>
    </lineage>
</organism>
<dbReference type="Gramene" id="ONK63996">
    <property type="protein sequence ID" value="ONK63996"/>
    <property type="gene ID" value="A4U43_C07F21040"/>
</dbReference>
<evidence type="ECO:0000313" key="1">
    <source>
        <dbReference type="EMBL" id="ONK63996.1"/>
    </source>
</evidence>
<sequence length="73" mass="8326">MNSILMAVLENGSSSVIFVTSLSSGYSSLIYSCCRVLEKNEEENSWFTALMMRMMRKVMGSLDEDEEDETRSR</sequence>
<gene>
    <name evidence="1" type="ORF">A4U43_C07F21040</name>
</gene>
<dbReference type="AlphaFoldDB" id="A0A5P1EDM7"/>
<dbReference type="EMBL" id="CM007387">
    <property type="protein sequence ID" value="ONK63996.1"/>
    <property type="molecule type" value="Genomic_DNA"/>
</dbReference>
<accession>A0A5P1EDM7</accession>
<name>A0A5P1EDM7_ASPOF</name>
<keyword evidence="2" id="KW-1185">Reference proteome</keyword>